<dbReference type="AlphaFoldDB" id="A0A9P8MN45"/>
<sequence>MAAIDEALAFLKSSESQELDLVAYIHKLSSRGIPPTLSMIKNFAQDMAKMKVGKNWPYSFVNRHRNELGCTWFDGFDVARKRADSASKYRDYFELAAIRKTPLALQQPTARELRRLVDKVVDKSTANAEVSAQKLKSTLESLQSEVELLRYENKGLRETIIHEKQRRQRGLPPAKSGSSSSEESGYGGPEERGSNPEEFQRVQRQKKAEEQKEQALERKKQREEKRERKLQEKEAKKQEKAASRQLRDDLKGVNRESAQQKPRPQRVPSKARERVQGL</sequence>
<dbReference type="InterPro" id="IPR006600">
    <property type="entry name" value="HTH_CenpB_DNA-bd_dom"/>
</dbReference>
<dbReference type="Pfam" id="PF03221">
    <property type="entry name" value="HTH_Tnp_Tc5"/>
    <property type="match status" value="1"/>
</dbReference>
<accession>A0A9P8MN45</accession>
<dbReference type="GO" id="GO:0003677">
    <property type="term" value="F:DNA binding"/>
    <property type="evidence" value="ECO:0007669"/>
    <property type="project" value="UniProtKB-KW"/>
</dbReference>
<feature type="domain" description="HTH CENPB-type" evidence="4">
    <location>
        <begin position="5"/>
        <end position="70"/>
    </location>
</feature>
<comment type="caution">
    <text evidence="5">The sequence shown here is derived from an EMBL/GenBank/DDBJ whole genome shotgun (WGS) entry which is preliminary data.</text>
</comment>
<dbReference type="EMBL" id="JAIZPD010000015">
    <property type="protein sequence ID" value="KAH0958448.1"/>
    <property type="molecule type" value="Genomic_DNA"/>
</dbReference>
<name>A0A9P8MN45_9HYPO</name>
<reference evidence="5" key="1">
    <citation type="submission" date="2021-09" db="EMBL/GenBank/DDBJ databases">
        <title>A high-quality genome of the endoparasitic fungus Hirsutella rhossiliensis with a comparison of Hirsutella genomes reveals transposable elements contributing to genome size variation.</title>
        <authorList>
            <person name="Lin R."/>
            <person name="Jiao Y."/>
            <person name="Sun X."/>
            <person name="Ling J."/>
            <person name="Xie B."/>
            <person name="Cheng X."/>
        </authorList>
    </citation>
    <scope>NUCLEOTIDE SEQUENCE</scope>
    <source>
        <strain evidence="5">HR02</strain>
    </source>
</reference>
<gene>
    <name evidence="5" type="ORF">HRG_10135</name>
</gene>
<evidence type="ECO:0000256" key="2">
    <source>
        <dbReference type="SAM" id="Coils"/>
    </source>
</evidence>
<keyword evidence="1 5" id="KW-0238">DNA-binding</keyword>
<evidence type="ECO:0000313" key="6">
    <source>
        <dbReference type="Proteomes" id="UP000824596"/>
    </source>
</evidence>
<proteinExistence type="predicted"/>
<protein>
    <submittedName>
        <fullName evidence="5">Tc5 transposase DNA-binding domain-containing protein</fullName>
    </submittedName>
</protein>
<dbReference type="Proteomes" id="UP000824596">
    <property type="component" value="Unassembled WGS sequence"/>
</dbReference>
<feature type="coiled-coil region" evidence="2">
    <location>
        <begin position="125"/>
        <end position="159"/>
    </location>
</feature>
<evidence type="ECO:0000259" key="4">
    <source>
        <dbReference type="PROSITE" id="PS51253"/>
    </source>
</evidence>
<keyword evidence="2" id="KW-0175">Coiled coil</keyword>
<dbReference type="GeneID" id="68359264"/>
<organism evidence="5 6">
    <name type="scientific">Hirsutella rhossiliensis</name>
    <dbReference type="NCBI Taxonomy" id="111463"/>
    <lineage>
        <taxon>Eukaryota</taxon>
        <taxon>Fungi</taxon>
        <taxon>Dikarya</taxon>
        <taxon>Ascomycota</taxon>
        <taxon>Pezizomycotina</taxon>
        <taxon>Sordariomycetes</taxon>
        <taxon>Hypocreomycetidae</taxon>
        <taxon>Hypocreales</taxon>
        <taxon>Ophiocordycipitaceae</taxon>
        <taxon>Hirsutella</taxon>
    </lineage>
</organism>
<dbReference type="PROSITE" id="PS51253">
    <property type="entry name" value="HTH_CENPB"/>
    <property type="match status" value="1"/>
</dbReference>
<feature type="region of interest" description="Disordered" evidence="3">
    <location>
        <begin position="160"/>
        <end position="278"/>
    </location>
</feature>
<evidence type="ECO:0000313" key="5">
    <source>
        <dbReference type="EMBL" id="KAH0958448.1"/>
    </source>
</evidence>
<evidence type="ECO:0000256" key="3">
    <source>
        <dbReference type="SAM" id="MobiDB-lite"/>
    </source>
</evidence>
<keyword evidence="6" id="KW-1185">Reference proteome</keyword>
<feature type="compositionally biased region" description="Basic and acidic residues" evidence="3">
    <location>
        <begin position="189"/>
        <end position="254"/>
    </location>
</feature>
<dbReference type="OrthoDB" id="3942738at2759"/>
<evidence type="ECO:0000256" key="1">
    <source>
        <dbReference type="ARBA" id="ARBA00023125"/>
    </source>
</evidence>
<dbReference type="RefSeq" id="XP_044715961.1">
    <property type="nucleotide sequence ID" value="XM_044868606.1"/>
</dbReference>